<feature type="compositionally biased region" description="Polar residues" evidence="1">
    <location>
        <begin position="169"/>
        <end position="178"/>
    </location>
</feature>
<evidence type="ECO:0000313" key="3">
    <source>
        <dbReference type="Proteomes" id="UP000189580"/>
    </source>
</evidence>
<evidence type="ECO:0000256" key="1">
    <source>
        <dbReference type="SAM" id="MobiDB-lite"/>
    </source>
</evidence>
<dbReference type="OrthoDB" id="2420608at2759"/>
<dbReference type="GO" id="GO:0042393">
    <property type="term" value="F:histone binding"/>
    <property type="evidence" value="ECO:0007669"/>
    <property type="project" value="InterPro"/>
</dbReference>
<name>A0A167C6P0_9ASCO</name>
<feature type="compositionally biased region" description="Acidic residues" evidence="1">
    <location>
        <begin position="1"/>
        <end position="12"/>
    </location>
</feature>
<dbReference type="Gene3D" id="1.10.20.10">
    <property type="entry name" value="Histone, subunit A"/>
    <property type="match status" value="1"/>
</dbReference>
<dbReference type="AlphaFoldDB" id="A0A167C6P0"/>
<dbReference type="EMBL" id="CP014500">
    <property type="protein sequence ID" value="ANB11286.1"/>
    <property type="molecule type" value="Genomic_DNA"/>
</dbReference>
<dbReference type="GO" id="GO:0046982">
    <property type="term" value="F:protein heterodimerization activity"/>
    <property type="evidence" value="ECO:0007669"/>
    <property type="project" value="InterPro"/>
</dbReference>
<feature type="compositionally biased region" description="Low complexity" evidence="1">
    <location>
        <begin position="213"/>
        <end position="231"/>
    </location>
</feature>
<dbReference type="InterPro" id="IPR018465">
    <property type="entry name" value="Scm3/HJURP"/>
</dbReference>
<organism evidence="2 3">
    <name type="scientific">Sugiyamaella lignohabitans</name>
    <dbReference type="NCBI Taxonomy" id="796027"/>
    <lineage>
        <taxon>Eukaryota</taxon>
        <taxon>Fungi</taxon>
        <taxon>Dikarya</taxon>
        <taxon>Ascomycota</taxon>
        <taxon>Saccharomycotina</taxon>
        <taxon>Dipodascomycetes</taxon>
        <taxon>Dipodascales</taxon>
        <taxon>Trichomonascaceae</taxon>
        <taxon>Sugiyamaella</taxon>
    </lineage>
</organism>
<feature type="compositionally biased region" description="Low complexity" evidence="1">
    <location>
        <begin position="133"/>
        <end position="148"/>
    </location>
</feature>
<sequence length="249" mass="27511">MMDVFNDDEVESYDYGSRNEVSSDEEAVETSDDEGVDSVEQEYLNSKISSEREKSEYKLGQAWMAIISKYGNEDIEKDADVIDLYTGEIVEDHGHLRSLDDKTGSLWLDVDDENDGESARRKRKSGSQTGLDSSPSKKSKNNSPVKPVADLTNWLLNSDDGHDKEDTILPQNNSTSVISPIRQKIDIPSSPIKHNNSSSAVLQYLDESDSDSDTSPLPSSEPTTSLTLKPSCKPGGSLKCNRPFCFKCS</sequence>
<evidence type="ECO:0000313" key="2">
    <source>
        <dbReference type="EMBL" id="ANB11286.1"/>
    </source>
</evidence>
<proteinExistence type="predicted"/>
<gene>
    <name evidence="2" type="primary">MIF2</name>
    <name evidence="2" type="ORF">AWJ20_4090</name>
</gene>
<dbReference type="GO" id="GO:0005634">
    <property type="term" value="C:nucleus"/>
    <property type="evidence" value="ECO:0007669"/>
    <property type="project" value="InterPro"/>
</dbReference>
<accession>A0A167C6P0</accession>
<dbReference type="Pfam" id="PF10384">
    <property type="entry name" value="Scm3"/>
    <property type="match status" value="1"/>
</dbReference>
<dbReference type="InterPro" id="IPR009072">
    <property type="entry name" value="Histone-fold"/>
</dbReference>
<feature type="region of interest" description="Disordered" evidence="1">
    <location>
        <begin position="1"/>
        <end position="56"/>
    </location>
</feature>
<dbReference type="GeneID" id="30036184"/>
<feature type="compositionally biased region" description="Polar residues" evidence="1">
    <location>
        <begin position="192"/>
        <end position="201"/>
    </location>
</feature>
<reference evidence="2 3" key="1">
    <citation type="submission" date="2016-02" db="EMBL/GenBank/DDBJ databases">
        <title>Complete genome sequence and transcriptome regulation of the pentose utilising yeast Sugiyamaella lignohabitans.</title>
        <authorList>
            <person name="Bellasio M."/>
            <person name="Peymann A."/>
            <person name="Valli M."/>
            <person name="Sipitzky M."/>
            <person name="Graf A."/>
            <person name="Sauer M."/>
            <person name="Marx H."/>
            <person name="Mattanovich D."/>
        </authorList>
    </citation>
    <scope>NUCLEOTIDE SEQUENCE [LARGE SCALE GENOMIC DNA]</scope>
    <source>
        <strain evidence="2 3">CBS 10342</strain>
    </source>
</reference>
<feature type="compositionally biased region" description="Acidic residues" evidence="1">
    <location>
        <begin position="22"/>
        <end position="40"/>
    </location>
</feature>
<dbReference type="RefSeq" id="XP_018733763.1">
    <property type="nucleotide sequence ID" value="XM_018881144.1"/>
</dbReference>
<feature type="region of interest" description="Disordered" evidence="1">
    <location>
        <begin position="99"/>
        <end position="237"/>
    </location>
</feature>
<dbReference type="Proteomes" id="UP000189580">
    <property type="component" value="Chromosome c"/>
</dbReference>
<protein>
    <submittedName>
        <fullName evidence="2">Muscle M-line assembly protein unc-89</fullName>
    </submittedName>
</protein>
<keyword evidence="3" id="KW-1185">Reference proteome</keyword>
<dbReference type="KEGG" id="slb:AWJ20_4090"/>